<dbReference type="EMBL" id="JAIRBC010000026">
    <property type="protein sequence ID" value="MCG2462190.1"/>
    <property type="molecule type" value="Genomic_DNA"/>
</dbReference>
<dbReference type="Gene3D" id="3.40.605.10">
    <property type="entry name" value="Aldehyde Dehydrogenase, Chain A, domain 1"/>
    <property type="match status" value="1"/>
</dbReference>
<dbReference type="GO" id="GO:0004030">
    <property type="term" value="F:aldehyde dehydrogenase [NAD(P)+] activity"/>
    <property type="evidence" value="ECO:0007669"/>
    <property type="project" value="InterPro"/>
</dbReference>
<reference evidence="5" key="1">
    <citation type="submission" date="2023-02" db="EMBL/GenBank/DDBJ databases">
        <title>Genome of Flavobacteriaceae gen. nov. sp. strain F89.</title>
        <authorList>
            <person name="Wang Y."/>
        </authorList>
    </citation>
    <scope>NUCLEOTIDE SEQUENCE</scope>
    <source>
        <strain evidence="5">F89</strain>
    </source>
</reference>
<dbReference type="InterPro" id="IPR016162">
    <property type="entry name" value="Ald_DH_N"/>
</dbReference>
<dbReference type="InterPro" id="IPR044148">
    <property type="entry name" value="ALDH_GabD1-like"/>
</dbReference>
<gene>
    <name evidence="5" type="ORF">K8352_15630</name>
</gene>
<sequence>MEFKSINPYNGEQVGLYTALTQAELAEKLDRSQAAFEAWRKVPLTERCGLIKKAGQVLRDNVVEYAKMITLEMGKPILESRAEVNKCAWVCDYYAENAHDFLADQSITTDAEKSFVRHDPIGGVLAIMPWNFPFWQVFRYAAPTLTAGNTGLLKHAPNVFGCAQQIQDVFTKAGYPPYVFQNLIVHHDQTEHIIAHGGVRAVTLTGSERAGSAVAEIAGRHIKKTVLELGGSNAFIVWEDADINKAVKTAVTARMLNSGQSCIAAKRFILVEGIYEEFVRKFTKAVKELKSGDPMDEGTKIGPLARLDLADQLHKQVNDSIKMGAELLYGGNQKGCYHEPTILGEVVPGMAAFDQETFGPLAAMIKAKDIAHAFELSENSNYGLGVTVCTKNVEKAIRCAEKVSDGAYFINELVKSDPRLPFGGTKKSGYGRELAKDGIMEFVNRKTVYAKR</sequence>
<comment type="similarity">
    <text evidence="1">Belongs to the aldehyde dehydrogenase family.</text>
</comment>
<feature type="domain" description="Aldehyde dehydrogenase" evidence="4">
    <location>
        <begin position="3"/>
        <end position="448"/>
    </location>
</feature>
<evidence type="ECO:0000259" key="4">
    <source>
        <dbReference type="Pfam" id="PF00171"/>
    </source>
</evidence>
<accession>A0AAE3EX87</accession>
<dbReference type="CDD" id="cd07100">
    <property type="entry name" value="ALDH_SSADH1_GabD1"/>
    <property type="match status" value="1"/>
</dbReference>
<dbReference type="AlphaFoldDB" id="A0AAE3EX87"/>
<dbReference type="InterPro" id="IPR047110">
    <property type="entry name" value="GABD/Sad-like"/>
</dbReference>
<dbReference type="Proteomes" id="UP001200642">
    <property type="component" value="Unassembled WGS sequence"/>
</dbReference>
<keyword evidence="3" id="KW-0560">Oxidoreductase</keyword>
<dbReference type="PANTHER" id="PTHR43217:SF1">
    <property type="entry name" value="SUCCINATE SEMIALDEHYDE DEHYDROGENASE [NAD(P)+] SAD"/>
    <property type="match status" value="1"/>
</dbReference>
<dbReference type="Gene3D" id="3.40.309.10">
    <property type="entry name" value="Aldehyde Dehydrogenase, Chain A, domain 2"/>
    <property type="match status" value="1"/>
</dbReference>
<keyword evidence="2" id="KW-0521">NADP</keyword>
<evidence type="ECO:0000313" key="5">
    <source>
        <dbReference type="EMBL" id="MCG2462190.1"/>
    </source>
</evidence>
<proteinExistence type="inferred from homology"/>
<evidence type="ECO:0000313" key="6">
    <source>
        <dbReference type="Proteomes" id="UP001200642"/>
    </source>
</evidence>
<dbReference type="FunFam" id="3.40.605.10:FF:000012">
    <property type="entry name" value="NAD-dependent succinate-semialdehyde dehydrogenase"/>
    <property type="match status" value="1"/>
</dbReference>
<dbReference type="PANTHER" id="PTHR43217">
    <property type="entry name" value="SUCCINATE SEMIALDEHYDE DEHYDROGENASE [NAD(P)+] SAD"/>
    <property type="match status" value="1"/>
</dbReference>
<dbReference type="InterPro" id="IPR015590">
    <property type="entry name" value="Aldehyde_DH_dom"/>
</dbReference>
<dbReference type="GO" id="GO:0004777">
    <property type="term" value="F:succinate-semialdehyde dehydrogenase (NAD+) activity"/>
    <property type="evidence" value="ECO:0007669"/>
    <property type="project" value="TreeGrafter"/>
</dbReference>
<evidence type="ECO:0000256" key="1">
    <source>
        <dbReference type="ARBA" id="ARBA00009986"/>
    </source>
</evidence>
<dbReference type="InterPro" id="IPR016161">
    <property type="entry name" value="Ald_DH/histidinol_DH"/>
</dbReference>
<protein>
    <submittedName>
        <fullName evidence="5">NAD-dependent succinate-semialdehyde dehydrogenase</fullName>
    </submittedName>
</protein>
<dbReference type="RefSeq" id="WP_317903330.1">
    <property type="nucleotide sequence ID" value="NZ_JAIRBC010000026.1"/>
</dbReference>
<evidence type="ECO:0000256" key="2">
    <source>
        <dbReference type="ARBA" id="ARBA00022857"/>
    </source>
</evidence>
<dbReference type="InterPro" id="IPR016163">
    <property type="entry name" value="Ald_DH_C"/>
</dbReference>
<evidence type="ECO:0000256" key="3">
    <source>
        <dbReference type="ARBA" id="ARBA00023002"/>
    </source>
</evidence>
<comment type="caution">
    <text evidence="5">The sequence shown here is derived from an EMBL/GenBank/DDBJ whole genome shotgun (WGS) entry which is preliminary data.</text>
</comment>
<name>A0AAE3EX87_9FLAO</name>
<dbReference type="Pfam" id="PF00171">
    <property type="entry name" value="Aldedh"/>
    <property type="match status" value="1"/>
</dbReference>
<organism evidence="5 6">
    <name type="scientific">Cerina litoralis</name>
    <dbReference type="NCBI Taxonomy" id="2874477"/>
    <lineage>
        <taxon>Bacteria</taxon>
        <taxon>Pseudomonadati</taxon>
        <taxon>Bacteroidota</taxon>
        <taxon>Flavobacteriia</taxon>
        <taxon>Flavobacteriales</taxon>
        <taxon>Flavobacteriaceae</taxon>
        <taxon>Cerina</taxon>
    </lineage>
</organism>
<dbReference type="SUPFAM" id="SSF53720">
    <property type="entry name" value="ALDH-like"/>
    <property type="match status" value="1"/>
</dbReference>
<keyword evidence="6" id="KW-1185">Reference proteome</keyword>